<dbReference type="InterPro" id="IPR032675">
    <property type="entry name" value="LRR_dom_sf"/>
</dbReference>
<dbReference type="PANTHER" id="PTHR11017:SF271">
    <property type="entry name" value="DISEASE RESISTANCE PROTEIN (TIR-NBS-LRR CLASS) FAMILY"/>
    <property type="match status" value="1"/>
</dbReference>
<comment type="caution">
    <text evidence="1">The sequence shown here is derived from an EMBL/GenBank/DDBJ whole genome shotgun (WGS) entry which is preliminary data.</text>
</comment>
<dbReference type="SUPFAM" id="SSF52058">
    <property type="entry name" value="L domain-like"/>
    <property type="match status" value="1"/>
</dbReference>
<dbReference type="Gene3D" id="3.80.10.10">
    <property type="entry name" value="Ribonuclease Inhibitor"/>
    <property type="match status" value="1"/>
</dbReference>
<dbReference type="InterPro" id="IPR044974">
    <property type="entry name" value="Disease_R_plants"/>
</dbReference>
<organism evidence="1 2">
    <name type="scientific">Trifolium medium</name>
    <dbReference type="NCBI Taxonomy" id="97028"/>
    <lineage>
        <taxon>Eukaryota</taxon>
        <taxon>Viridiplantae</taxon>
        <taxon>Streptophyta</taxon>
        <taxon>Embryophyta</taxon>
        <taxon>Tracheophyta</taxon>
        <taxon>Spermatophyta</taxon>
        <taxon>Magnoliopsida</taxon>
        <taxon>eudicotyledons</taxon>
        <taxon>Gunneridae</taxon>
        <taxon>Pentapetalae</taxon>
        <taxon>rosids</taxon>
        <taxon>fabids</taxon>
        <taxon>Fabales</taxon>
        <taxon>Fabaceae</taxon>
        <taxon>Papilionoideae</taxon>
        <taxon>50 kb inversion clade</taxon>
        <taxon>NPAAA clade</taxon>
        <taxon>Hologalegina</taxon>
        <taxon>IRL clade</taxon>
        <taxon>Trifolieae</taxon>
        <taxon>Trifolium</taxon>
    </lineage>
</organism>
<feature type="non-terminal residue" evidence="1">
    <location>
        <position position="148"/>
    </location>
</feature>
<dbReference type="EMBL" id="LXQA010047902">
    <property type="protein sequence ID" value="MCI02031.1"/>
    <property type="molecule type" value="Genomic_DNA"/>
</dbReference>
<keyword evidence="2" id="KW-1185">Reference proteome</keyword>
<accession>A0A392NQA8</accession>
<protein>
    <submittedName>
        <fullName evidence="1">TIR-NBS-LRR RCT1 resistance protein</fullName>
    </submittedName>
</protein>
<dbReference type="AlphaFoldDB" id="A0A392NQA8"/>
<dbReference type="PANTHER" id="PTHR11017">
    <property type="entry name" value="LEUCINE-RICH REPEAT-CONTAINING PROTEIN"/>
    <property type="match status" value="1"/>
</dbReference>
<evidence type="ECO:0000313" key="1">
    <source>
        <dbReference type="EMBL" id="MCI02031.1"/>
    </source>
</evidence>
<reference evidence="1 2" key="1">
    <citation type="journal article" date="2018" name="Front. Plant Sci.">
        <title>Red Clover (Trifolium pratense) and Zigzag Clover (T. medium) - A Picture of Genomic Similarities and Differences.</title>
        <authorList>
            <person name="Dluhosova J."/>
            <person name="Istvanek J."/>
            <person name="Nedelnik J."/>
            <person name="Repkova J."/>
        </authorList>
    </citation>
    <scope>NUCLEOTIDE SEQUENCE [LARGE SCALE GENOMIC DNA]</scope>
    <source>
        <strain evidence="2">cv. 10/8</strain>
        <tissue evidence="1">Leaf</tissue>
    </source>
</reference>
<proteinExistence type="predicted"/>
<evidence type="ECO:0000313" key="2">
    <source>
        <dbReference type="Proteomes" id="UP000265520"/>
    </source>
</evidence>
<dbReference type="Proteomes" id="UP000265520">
    <property type="component" value="Unassembled WGS sequence"/>
</dbReference>
<dbReference type="GO" id="GO:0006952">
    <property type="term" value="P:defense response"/>
    <property type="evidence" value="ECO:0007669"/>
    <property type="project" value="InterPro"/>
</dbReference>
<feature type="non-terminal residue" evidence="1">
    <location>
        <position position="1"/>
    </location>
</feature>
<sequence>PEKRSRLWRHEEVFDILAKRKGTDAVKGLALVFPKKDCLETKAFENMNKLRLLRLAGVKLKGDFQYLSRDLRWLYWHGFPETYTPAEFQQESLVAIELKYSKLKQIWNKSQMLGKLENLKILDLSHSLDLTETPDFTYLPNLEKLVLK</sequence>
<name>A0A392NQA8_9FABA</name>